<evidence type="ECO:0000313" key="3">
    <source>
        <dbReference type="Proteomes" id="UP000237000"/>
    </source>
</evidence>
<dbReference type="AlphaFoldDB" id="A0A2P5BWQ4"/>
<gene>
    <name evidence="2" type="ORF">TorRG33x02_306000</name>
</gene>
<proteinExistence type="predicted"/>
<accession>A0A2P5BWQ4</accession>
<comment type="caution">
    <text evidence="2">The sequence shown here is derived from an EMBL/GenBank/DDBJ whole genome shotgun (WGS) entry which is preliminary data.</text>
</comment>
<keyword evidence="3" id="KW-1185">Reference proteome</keyword>
<protein>
    <submittedName>
        <fullName evidence="2">Uncharacterized protein</fullName>
    </submittedName>
</protein>
<evidence type="ECO:0000256" key="1">
    <source>
        <dbReference type="SAM" id="MobiDB-lite"/>
    </source>
</evidence>
<dbReference type="InParanoid" id="A0A2P5BWQ4"/>
<feature type="compositionally biased region" description="Low complexity" evidence="1">
    <location>
        <begin position="42"/>
        <end position="58"/>
    </location>
</feature>
<dbReference type="Proteomes" id="UP000237000">
    <property type="component" value="Unassembled WGS sequence"/>
</dbReference>
<dbReference type="EMBL" id="JXTC01000448">
    <property type="protein sequence ID" value="PON53213.1"/>
    <property type="molecule type" value="Genomic_DNA"/>
</dbReference>
<sequence>MEYPYSDSRPQTNPNPRLPPKRGQVLWGILKSFSKSEKPNENGGSPSPNTPSPAATPSGYASELSGPLN</sequence>
<reference evidence="3" key="1">
    <citation type="submission" date="2016-06" db="EMBL/GenBank/DDBJ databases">
        <title>Parallel loss of symbiosis genes in relatives of nitrogen-fixing non-legume Parasponia.</title>
        <authorList>
            <person name="Van Velzen R."/>
            <person name="Holmer R."/>
            <person name="Bu F."/>
            <person name="Rutten L."/>
            <person name="Van Zeijl A."/>
            <person name="Liu W."/>
            <person name="Santuari L."/>
            <person name="Cao Q."/>
            <person name="Sharma T."/>
            <person name="Shen D."/>
            <person name="Roswanjaya Y."/>
            <person name="Wardhani T."/>
            <person name="Kalhor M.S."/>
            <person name="Jansen J."/>
            <person name="Van den Hoogen J."/>
            <person name="Gungor B."/>
            <person name="Hartog M."/>
            <person name="Hontelez J."/>
            <person name="Verver J."/>
            <person name="Yang W.-C."/>
            <person name="Schijlen E."/>
            <person name="Repin R."/>
            <person name="Schilthuizen M."/>
            <person name="Schranz E."/>
            <person name="Heidstra R."/>
            <person name="Miyata K."/>
            <person name="Fedorova E."/>
            <person name="Kohlen W."/>
            <person name="Bisseling T."/>
            <person name="Smit S."/>
            <person name="Geurts R."/>
        </authorList>
    </citation>
    <scope>NUCLEOTIDE SEQUENCE [LARGE SCALE GENOMIC DNA]</scope>
    <source>
        <strain evidence="3">cv. RG33-2</strain>
    </source>
</reference>
<organism evidence="2 3">
    <name type="scientific">Trema orientale</name>
    <name type="common">Charcoal tree</name>
    <name type="synonym">Celtis orientalis</name>
    <dbReference type="NCBI Taxonomy" id="63057"/>
    <lineage>
        <taxon>Eukaryota</taxon>
        <taxon>Viridiplantae</taxon>
        <taxon>Streptophyta</taxon>
        <taxon>Embryophyta</taxon>
        <taxon>Tracheophyta</taxon>
        <taxon>Spermatophyta</taxon>
        <taxon>Magnoliopsida</taxon>
        <taxon>eudicotyledons</taxon>
        <taxon>Gunneridae</taxon>
        <taxon>Pentapetalae</taxon>
        <taxon>rosids</taxon>
        <taxon>fabids</taxon>
        <taxon>Rosales</taxon>
        <taxon>Cannabaceae</taxon>
        <taxon>Trema</taxon>
    </lineage>
</organism>
<name>A0A2P5BWQ4_TREOI</name>
<evidence type="ECO:0000313" key="2">
    <source>
        <dbReference type="EMBL" id="PON53213.1"/>
    </source>
</evidence>
<dbReference type="OrthoDB" id="10332358at2759"/>
<feature type="region of interest" description="Disordered" evidence="1">
    <location>
        <begin position="1"/>
        <end position="69"/>
    </location>
</feature>